<protein>
    <submittedName>
        <fullName evidence="2">SMI1 / KNR4 family protein</fullName>
    </submittedName>
</protein>
<dbReference type="Pfam" id="PF09346">
    <property type="entry name" value="SMI1_KNR4"/>
    <property type="match status" value="1"/>
</dbReference>
<evidence type="ECO:0000259" key="1">
    <source>
        <dbReference type="SMART" id="SM00860"/>
    </source>
</evidence>
<dbReference type="Gene3D" id="3.40.1580.10">
    <property type="entry name" value="SMI1/KNR4-like"/>
    <property type="match status" value="1"/>
</dbReference>
<dbReference type="EMBL" id="MIJY01000026">
    <property type="protein sequence ID" value="OEG12783.1"/>
    <property type="molecule type" value="Genomic_DNA"/>
</dbReference>
<accession>A0A1E5GJ84</accession>
<dbReference type="RefSeq" id="WP_069663892.1">
    <property type="nucleotide sequence ID" value="NZ_JBHUJJ010000001.1"/>
</dbReference>
<name>A0A1E5GJ84_9ENTE</name>
<dbReference type="InterPro" id="IPR037883">
    <property type="entry name" value="Knr4/Smi1-like_sf"/>
</dbReference>
<gene>
    <name evidence="2" type="ORF">BCR25_19425</name>
</gene>
<feature type="domain" description="Knr4/Smi1-like" evidence="1">
    <location>
        <begin position="11"/>
        <end position="147"/>
    </location>
</feature>
<evidence type="ECO:0000313" key="3">
    <source>
        <dbReference type="Proteomes" id="UP000095094"/>
    </source>
</evidence>
<dbReference type="SMART" id="SM00860">
    <property type="entry name" value="SMI1_KNR4"/>
    <property type="match status" value="1"/>
</dbReference>
<dbReference type="Proteomes" id="UP000095094">
    <property type="component" value="Unassembled WGS sequence"/>
</dbReference>
<sequence>MELIKIERFSNTTEEKIISLEQKYNLNLPKDYKEFLLNYNGGIVEKDSSNEISVEDIDEKIVIDVLYGIDTDNEKSNIDYWMDNLAEDLLENTVIIGDDLIQGLVLIICGGENEGVYYWDDSYHFENSDDEMNTYWIAHTFTEFMEMFGK</sequence>
<dbReference type="AlphaFoldDB" id="A0A1E5GJ84"/>
<dbReference type="InterPro" id="IPR018958">
    <property type="entry name" value="Knr4/Smi1-like_dom"/>
</dbReference>
<keyword evidence="3" id="KW-1185">Reference proteome</keyword>
<proteinExistence type="predicted"/>
<reference evidence="3" key="1">
    <citation type="submission" date="2016-09" db="EMBL/GenBank/DDBJ databases">
        <authorList>
            <person name="Gulvik C.A."/>
        </authorList>
    </citation>
    <scope>NUCLEOTIDE SEQUENCE [LARGE SCALE GENOMIC DNA]</scope>
    <source>
        <strain evidence="3">LMG 8895</strain>
    </source>
</reference>
<evidence type="ECO:0000313" key="2">
    <source>
        <dbReference type="EMBL" id="OEG12783.1"/>
    </source>
</evidence>
<dbReference type="SUPFAM" id="SSF160631">
    <property type="entry name" value="SMI1/KNR4-like"/>
    <property type="match status" value="1"/>
</dbReference>
<comment type="caution">
    <text evidence="2">The sequence shown here is derived from an EMBL/GenBank/DDBJ whole genome shotgun (WGS) entry which is preliminary data.</text>
</comment>
<organism evidence="2 3">
    <name type="scientific">Enterococcus termitis</name>
    <dbReference type="NCBI Taxonomy" id="332950"/>
    <lineage>
        <taxon>Bacteria</taxon>
        <taxon>Bacillati</taxon>
        <taxon>Bacillota</taxon>
        <taxon>Bacilli</taxon>
        <taxon>Lactobacillales</taxon>
        <taxon>Enterococcaceae</taxon>
        <taxon>Enterococcus</taxon>
    </lineage>
</organism>